<organism evidence="2 3">
    <name type="scientific">Sphaeroforma arctica JP610</name>
    <dbReference type="NCBI Taxonomy" id="667725"/>
    <lineage>
        <taxon>Eukaryota</taxon>
        <taxon>Ichthyosporea</taxon>
        <taxon>Ichthyophonida</taxon>
        <taxon>Sphaeroforma</taxon>
    </lineage>
</organism>
<evidence type="ECO:0000313" key="3">
    <source>
        <dbReference type="Proteomes" id="UP000054560"/>
    </source>
</evidence>
<sequence length="94" mass="10216">MKVLYDGTLKRNLVFSYNAKACEKRLCLNTSVGTPADWFVTVPHATLMNGTTPVAMASLDDCLKAVGGVQMLIPLCAQLDQPIRPKQGQRCGYA</sequence>
<protein>
    <recommendedName>
        <fullName evidence="1">DUF4704 domain-containing protein</fullName>
    </recommendedName>
</protein>
<dbReference type="EMBL" id="KQ246617">
    <property type="protein sequence ID" value="KNC72710.1"/>
    <property type="molecule type" value="Genomic_DNA"/>
</dbReference>
<dbReference type="RefSeq" id="XP_014146612.1">
    <property type="nucleotide sequence ID" value="XM_014291137.1"/>
</dbReference>
<name>A0A0L0F7L5_9EUKA</name>
<dbReference type="AlphaFoldDB" id="A0A0L0F7L5"/>
<dbReference type="Proteomes" id="UP000054560">
    <property type="component" value="Unassembled WGS sequence"/>
</dbReference>
<evidence type="ECO:0000259" key="1">
    <source>
        <dbReference type="Pfam" id="PF15787"/>
    </source>
</evidence>
<evidence type="ECO:0000313" key="2">
    <source>
        <dbReference type="EMBL" id="KNC72710.1"/>
    </source>
</evidence>
<gene>
    <name evidence="2" type="ORF">SARC_14730</name>
</gene>
<proteinExistence type="predicted"/>
<dbReference type="Pfam" id="PF15787">
    <property type="entry name" value="DUF4704"/>
    <property type="match status" value="1"/>
</dbReference>
<dbReference type="InterPro" id="IPR031570">
    <property type="entry name" value="NBEA/BDCP_DUF4704"/>
</dbReference>
<feature type="domain" description="DUF4704" evidence="1">
    <location>
        <begin position="38"/>
        <end position="87"/>
    </location>
</feature>
<accession>A0A0L0F7L5</accession>
<keyword evidence="3" id="KW-1185">Reference proteome</keyword>
<dbReference type="GeneID" id="25915234"/>
<dbReference type="OrthoDB" id="9588358at2759"/>
<dbReference type="eggNOG" id="KOG1787">
    <property type="taxonomic scope" value="Eukaryota"/>
</dbReference>
<reference evidence="2 3" key="1">
    <citation type="submission" date="2011-02" db="EMBL/GenBank/DDBJ databases">
        <title>The Genome Sequence of Sphaeroforma arctica JP610.</title>
        <authorList>
            <consortium name="The Broad Institute Genome Sequencing Platform"/>
            <person name="Russ C."/>
            <person name="Cuomo C."/>
            <person name="Young S.K."/>
            <person name="Zeng Q."/>
            <person name="Gargeya S."/>
            <person name="Alvarado L."/>
            <person name="Berlin A."/>
            <person name="Chapman S.B."/>
            <person name="Chen Z."/>
            <person name="Freedman E."/>
            <person name="Gellesch M."/>
            <person name="Goldberg J."/>
            <person name="Griggs A."/>
            <person name="Gujja S."/>
            <person name="Heilman E."/>
            <person name="Heiman D."/>
            <person name="Howarth C."/>
            <person name="Mehta T."/>
            <person name="Neiman D."/>
            <person name="Pearson M."/>
            <person name="Roberts A."/>
            <person name="Saif S."/>
            <person name="Shea T."/>
            <person name="Shenoy N."/>
            <person name="Sisk P."/>
            <person name="Stolte C."/>
            <person name="Sykes S."/>
            <person name="White J."/>
            <person name="Yandava C."/>
            <person name="Burger G."/>
            <person name="Gray M.W."/>
            <person name="Holland P.W.H."/>
            <person name="King N."/>
            <person name="Lang F.B.F."/>
            <person name="Roger A.J."/>
            <person name="Ruiz-Trillo I."/>
            <person name="Haas B."/>
            <person name="Nusbaum C."/>
            <person name="Birren B."/>
        </authorList>
    </citation>
    <scope>NUCLEOTIDE SEQUENCE [LARGE SCALE GENOMIC DNA]</scope>
    <source>
        <strain evidence="2 3">JP610</strain>
    </source>
</reference>